<dbReference type="EMBL" id="MT144734">
    <property type="protein sequence ID" value="QJH98449.1"/>
    <property type="molecule type" value="Genomic_DNA"/>
</dbReference>
<dbReference type="AlphaFoldDB" id="A0A6H1ZPD2"/>
<evidence type="ECO:0000313" key="2">
    <source>
        <dbReference type="EMBL" id="QJH98449.1"/>
    </source>
</evidence>
<gene>
    <name evidence="1" type="ORF">TM448A01287_0012</name>
    <name evidence="2" type="ORF">TM448B01325_0008</name>
</gene>
<evidence type="ECO:0000313" key="1">
    <source>
        <dbReference type="EMBL" id="QJA49281.1"/>
    </source>
</evidence>
<name>A0A6H1ZPD2_9ZZZZ</name>
<sequence length="106" mass="12620">MQIVTKQGVWIAVVNDWFLWFCKCLDEVWERWGNTPTITSAADGKHMEGSFHYINQAWDLRVWGLRDPAAMAKDLKEKLEEDGNEWRVLFGDEWHRDHMHVEVHPK</sequence>
<dbReference type="EMBL" id="MT144128">
    <property type="protein sequence ID" value="QJA49281.1"/>
    <property type="molecule type" value="Genomic_DNA"/>
</dbReference>
<organism evidence="1">
    <name type="scientific">viral metagenome</name>
    <dbReference type="NCBI Taxonomy" id="1070528"/>
    <lineage>
        <taxon>unclassified sequences</taxon>
        <taxon>metagenomes</taxon>
        <taxon>organismal metagenomes</taxon>
    </lineage>
</organism>
<reference evidence="1" key="1">
    <citation type="submission" date="2020-03" db="EMBL/GenBank/DDBJ databases">
        <title>The deep terrestrial virosphere.</title>
        <authorList>
            <person name="Holmfeldt K."/>
            <person name="Nilsson E."/>
            <person name="Simone D."/>
            <person name="Lopez-Fernandez M."/>
            <person name="Wu X."/>
            <person name="de Brujin I."/>
            <person name="Lundin D."/>
            <person name="Andersson A."/>
            <person name="Bertilsson S."/>
            <person name="Dopson M."/>
        </authorList>
    </citation>
    <scope>NUCLEOTIDE SEQUENCE</scope>
    <source>
        <strain evidence="1">TM448A01287</strain>
        <strain evidence="2">TM448B01325</strain>
    </source>
</reference>
<proteinExistence type="predicted"/>
<protein>
    <submittedName>
        <fullName evidence="1">Uncharacterized protein</fullName>
    </submittedName>
</protein>
<accession>A0A6H1ZPD2</accession>